<comment type="caution">
    <text evidence="1">The sequence shown here is derived from an EMBL/GenBank/DDBJ whole genome shotgun (WGS) entry which is preliminary data.</text>
</comment>
<reference evidence="1" key="1">
    <citation type="journal article" date="2015" name="Nature">
        <title>Complex archaea that bridge the gap between prokaryotes and eukaryotes.</title>
        <authorList>
            <person name="Spang A."/>
            <person name="Saw J.H."/>
            <person name="Jorgensen S.L."/>
            <person name="Zaremba-Niedzwiedzka K."/>
            <person name="Martijn J."/>
            <person name="Lind A.E."/>
            <person name="van Eijk R."/>
            <person name="Schleper C."/>
            <person name="Guy L."/>
            <person name="Ettema T.J."/>
        </authorList>
    </citation>
    <scope>NUCLEOTIDE SEQUENCE</scope>
</reference>
<evidence type="ECO:0000313" key="1">
    <source>
        <dbReference type="EMBL" id="KKN38360.1"/>
    </source>
</evidence>
<protein>
    <submittedName>
        <fullName evidence="1">Uncharacterized protein</fullName>
    </submittedName>
</protein>
<dbReference type="EMBL" id="LAZR01001836">
    <property type="protein sequence ID" value="KKN38360.1"/>
    <property type="molecule type" value="Genomic_DNA"/>
</dbReference>
<gene>
    <name evidence="1" type="ORF">LCGC14_0754350</name>
</gene>
<name>A0A0F9Q348_9ZZZZ</name>
<sequence>MPDQPELRIDPPAANATERARQRCCEELLRGLASLRFWIDRFPIDDEKQHEALVERLGELCDDMRGSILEWSRLP</sequence>
<accession>A0A0F9Q348</accession>
<proteinExistence type="predicted"/>
<dbReference type="AlphaFoldDB" id="A0A0F9Q348"/>
<organism evidence="1">
    <name type="scientific">marine sediment metagenome</name>
    <dbReference type="NCBI Taxonomy" id="412755"/>
    <lineage>
        <taxon>unclassified sequences</taxon>
        <taxon>metagenomes</taxon>
        <taxon>ecological metagenomes</taxon>
    </lineage>
</organism>